<protein>
    <submittedName>
        <fullName evidence="3">Carbon-nitrogen hydrolase</fullName>
    </submittedName>
</protein>
<name>A0A657Q0F8_9GAMM</name>
<dbReference type="Gene3D" id="3.60.110.10">
    <property type="entry name" value="Carbon-nitrogen hydrolase"/>
    <property type="match status" value="1"/>
</dbReference>
<dbReference type="InterPro" id="IPR036526">
    <property type="entry name" value="C-N_Hydrolase_sf"/>
</dbReference>
<dbReference type="CDD" id="cd07574">
    <property type="entry name" value="nitrilase_Rim1_like"/>
    <property type="match status" value="1"/>
</dbReference>
<evidence type="ECO:0000259" key="1">
    <source>
        <dbReference type="PROSITE" id="PS50263"/>
    </source>
</evidence>
<feature type="domain" description="N-acetyltransferase" evidence="2">
    <location>
        <begin position="13"/>
        <end position="214"/>
    </location>
</feature>
<organism evidence="3 5">
    <name type="scientific">Candidatus Sedimenticola endophacoides</name>
    <dbReference type="NCBI Taxonomy" id="2548426"/>
    <lineage>
        <taxon>Bacteria</taxon>
        <taxon>Pseudomonadati</taxon>
        <taxon>Pseudomonadota</taxon>
        <taxon>Gammaproteobacteria</taxon>
        <taxon>Chromatiales</taxon>
        <taxon>Sedimenticolaceae</taxon>
        <taxon>Sedimenticola</taxon>
    </lineage>
</organism>
<accession>A0A657Q0F8</accession>
<dbReference type="Pfam" id="PF00795">
    <property type="entry name" value="CN_hydrolase"/>
    <property type="match status" value="1"/>
</dbReference>
<dbReference type="Pfam" id="PF00583">
    <property type="entry name" value="Acetyltransf_1"/>
    <property type="match status" value="1"/>
</dbReference>
<keyword evidence="5" id="KW-1185">Reference proteome</keyword>
<dbReference type="InterPro" id="IPR016181">
    <property type="entry name" value="Acyl_CoA_acyltransferase"/>
</dbReference>
<dbReference type="Gene3D" id="3.40.630.30">
    <property type="match status" value="1"/>
</dbReference>
<dbReference type="EMBL" id="PQCO01000311">
    <property type="protein sequence ID" value="PUD98324.1"/>
    <property type="molecule type" value="Genomic_DNA"/>
</dbReference>
<evidence type="ECO:0000259" key="2">
    <source>
        <dbReference type="PROSITE" id="PS51186"/>
    </source>
</evidence>
<dbReference type="SUPFAM" id="SSF55729">
    <property type="entry name" value="Acyl-CoA N-acyltransferases (Nat)"/>
    <property type="match status" value="1"/>
</dbReference>
<reference evidence="3 5" key="1">
    <citation type="submission" date="2017-02" db="EMBL/GenBank/DDBJ databases">
        <title>Novel co-symbiosis in the unique lucinid bivalve Phacoides pectinatus.</title>
        <authorList>
            <person name="Lim S.J."/>
            <person name="Davis B.G."/>
            <person name="Gill D.E."/>
            <person name="Engel A.S."/>
            <person name="Anderson L.C."/>
            <person name="Campbell B.J."/>
        </authorList>
    </citation>
    <scope>NUCLEOTIDE SEQUENCE [LARGE SCALE GENOMIC DNA]</scope>
    <source>
        <strain evidence="3">LUC13016_P6</strain>
    </source>
</reference>
<dbReference type="EMBL" id="MUIE01000302">
    <property type="protein sequence ID" value="OQX33378.1"/>
    <property type="molecule type" value="Genomic_DNA"/>
</dbReference>
<proteinExistence type="predicted"/>
<dbReference type="InterPro" id="IPR003010">
    <property type="entry name" value="C-N_Hydrolase"/>
</dbReference>
<dbReference type="InterPro" id="IPR000182">
    <property type="entry name" value="GNAT_dom"/>
</dbReference>
<keyword evidence="3" id="KW-0378">Hydrolase</keyword>
<sequence>MGSNKLANPKSQIQVRNATTADVDTISELTNRIYAATGMPGHSRASLRGTINRFPQGQFVITVNGKVVGFCATFILNEKLAFRAHNWIDITGNGYASRHDPHGDWLYGMEVCIDTDYRGYRLGQRLYNERKRLCQELGLKGIVFGGRLPSLAKRIKKYGSVEAYIQEVQQKKVRDPVLTFQLYNDFEVVGLLKDYLPDDKPSLGYAVHLAWKNPQVEEDASTLRQKAYGGRMPDTVRVGTVQFMQRRVSSFEEFIDVVAYFVDVVADYSGDFVVFPEMFTLQLLSMEDQELSTTEAIEELTKYTPRFKEALRDLAIRYNINIIGGSHPTRVESGRVENISYIFLRDGSVHEQPKIHPTPNEDYWWNIEGGNSLHAIDTDCGPIGVLICYDSEFPELARHLTDQGIQILFVPFCTDERQSYLRVRYCCQARAVENQVYVVMSGNVGNLPKVANMDIQYAQSCILTPCDFPFARDGIAADTTPNVETVAIADLRPLTLVTARNNGTVKNLRDRRHDLYRVDWMGE</sequence>
<dbReference type="PROSITE" id="PS51186">
    <property type="entry name" value="GNAT"/>
    <property type="match status" value="1"/>
</dbReference>
<dbReference type="GO" id="GO:0016747">
    <property type="term" value="F:acyltransferase activity, transferring groups other than amino-acyl groups"/>
    <property type="evidence" value="ECO:0007669"/>
    <property type="project" value="InterPro"/>
</dbReference>
<dbReference type="Proteomes" id="UP000250928">
    <property type="component" value="Unassembled WGS sequence"/>
</dbReference>
<dbReference type="PANTHER" id="PTHR23088">
    <property type="entry name" value="NITRILASE-RELATED"/>
    <property type="match status" value="1"/>
</dbReference>
<feature type="domain" description="CN hydrolase" evidence="1">
    <location>
        <begin position="236"/>
        <end position="493"/>
    </location>
</feature>
<dbReference type="PROSITE" id="PS50263">
    <property type="entry name" value="CN_HYDROLASE"/>
    <property type="match status" value="1"/>
</dbReference>
<reference evidence="4 6" key="2">
    <citation type="submission" date="2018-01" db="EMBL/GenBank/DDBJ databases">
        <title>Novel co-symbiosis in the lucinid bivalve Phacoides pectinatus.</title>
        <authorList>
            <person name="Lim S.J."/>
            <person name="Davis B.G."/>
            <person name="Gill D.E."/>
            <person name="Engel A.S."/>
            <person name="Anderson L.C."/>
            <person name="Campbell B.J."/>
        </authorList>
    </citation>
    <scope>NUCLEOTIDE SEQUENCE [LARGE SCALE GENOMIC DNA]</scope>
    <source>
        <strain evidence="4">N3_P5</strain>
    </source>
</reference>
<gene>
    <name evidence="3" type="ORF">B0D84_04695</name>
    <name evidence="4" type="ORF">C3L24_12975</name>
</gene>
<dbReference type="PANTHER" id="PTHR23088:SF50">
    <property type="entry name" value="HYDROLASE YHCX"/>
    <property type="match status" value="1"/>
</dbReference>
<dbReference type="GO" id="GO:0016787">
    <property type="term" value="F:hydrolase activity"/>
    <property type="evidence" value="ECO:0007669"/>
    <property type="project" value="UniProtKB-KW"/>
</dbReference>
<dbReference type="SUPFAM" id="SSF56317">
    <property type="entry name" value="Carbon-nitrogen hydrolase"/>
    <property type="match status" value="1"/>
</dbReference>
<dbReference type="AlphaFoldDB" id="A0A657Q0F8"/>
<comment type="caution">
    <text evidence="3">The sequence shown here is derived from an EMBL/GenBank/DDBJ whole genome shotgun (WGS) entry which is preliminary data.</text>
</comment>
<evidence type="ECO:0000313" key="4">
    <source>
        <dbReference type="EMBL" id="PUD98324.1"/>
    </source>
</evidence>
<evidence type="ECO:0000313" key="6">
    <source>
        <dbReference type="Proteomes" id="UP000250928"/>
    </source>
</evidence>
<evidence type="ECO:0000313" key="3">
    <source>
        <dbReference type="EMBL" id="OQX33378.1"/>
    </source>
</evidence>
<evidence type="ECO:0000313" key="5">
    <source>
        <dbReference type="Proteomes" id="UP000243361"/>
    </source>
</evidence>
<dbReference type="CDD" id="cd04301">
    <property type="entry name" value="NAT_SF"/>
    <property type="match status" value="1"/>
</dbReference>
<dbReference type="Proteomes" id="UP000243361">
    <property type="component" value="Unassembled WGS sequence"/>
</dbReference>